<sequence length="107" mass="11816">MQGLADYQIEGLDEPDEVMVATADYRRKSDHLGRFISECCTTASPVSKVKARALFEAWLAWAAAEGCEAMGRNSFNEAVAKRDGVRLTKSNGERWFQGIALAIETDD</sequence>
<evidence type="ECO:0008006" key="3">
    <source>
        <dbReference type="Google" id="ProtNLM"/>
    </source>
</evidence>
<name>A0A7R7GU74_9MYCO</name>
<evidence type="ECO:0000313" key="2">
    <source>
        <dbReference type="Proteomes" id="UP000595446"/>
    </source>
</evidence>
<keyword evidence="2" id="KW-1185">Reference proteome</keyword>
<protein>
    <recommendedName>
        <fullName evidence="3">DNA primase/nucleoside triphosphatase C-terminal domain-containing protein</fullName>
    </recommendedName>
</protein>
<reference evidence="1 2" key="1">
    <citation type="submission" date="2020-12" db="EMBL/GenBank/DDBJ databases">
        <title>Complete genome sequence of Mycobacterium heckeshornense JCM 15655T, closely related to a pathogenic non-tuberculous mycobacterial species Mycobacterium xenopi.</title>
        <authorList>
            <person name="Yoshida M."/>
            <person name="Fukano H."/>
            <person name="Asakura T."/>
            <person name="Suzuki M."/>
            <person name="Hoshino Y."/>
        </authorList>
    </citation>
    <scope>NUCLEOTIDE SEQUENCE [LARGE SCALE GENOMIC DNA]</scope>
    <source>
        <strain evidence="1 2">JCM 15655</strain>
    </source>
</reference>
<evidence type="ECO:0000313" key="1">
    <source>
        <dbReference type="EMBL" id="BCO36016.1"/>
    </source>
</evidence>
<accession>A0A7R7GU74</accession>
<gene>
    <name evidence="1" type="ORF">MHEC_24490</name>
</gene>
<dbReference type="RefSeq" id="WP_048893760.1">
    <property type="nucleotide sequence ID" value="NZ_AP024237.1"/>
</dbReference>
<dbReference type="EMBL" id="AP024237">
    <property type="protein sequence ID" value="BCO36016.1"/>
    <property type="molecule type" value="Genomic_DNA"/>
</dbReference>
<dbReference type="Proteomes" id="UP000595446">
    <property type="component" value="Chromosome"/>
</dbReference>
<proteinExistence type="predicted"/>
<dbReference type="AlphaFoldDB" id="A0A7R7GU74"/>
<organism evidence="1 2">
    <name type="scientific">Mycobacterium heckeshornense</name>
    <dbReference type="NCBI Taxonomy" id="110505"/>
    <lineage>
        <taxon>Bacteria</taxon>
        <taxon>Bacillati</taxon>
        <taxon>Actinomycetota</taxon>
        <taxon>Actinomycetes</taxon>
        <taxon>Mycobacteriales</taxon>
        <taxon>Mycobacteriaceae</taxon>
        <taxon>Mycobacterium</taxon>
    </lineage>
</organism>